<accession>A0A0J1IQC6</accession>
<name>A0A0J1IQC6_9FIRM</name>
<sequence length="48" mass="5251">MATLGKSNNTNFLPEKNSPKPGIITPKTKVITKKTDILTNENTDPSHD</sequence>
<feature type="compositionally biased region" description="Low complexity" evidence="1">
    <location>
        <begin position="19"/>
        <end position="29"/>
    </location>
</feature>
<dbReference type="RefSeq" id="WP_200903105.1">
    <property type="nucleotide sequence ID" value="NZ_LDZY01000004.1"/>
</dbReference>
<dbReference type="PATRIC" id="fig|476652.3.peg.1604"/>
<feature type="compositionally biased region" description="Polar residues" evidence="1">
    <location>
        <begin position="1"/>
        <end position="12"/>
    </location>
</feature>
<keyword evidence="3" id="KW-1185">Reference proteome</keyword>
<feature type="region of interest" description="Disordered" evidence="1">
    <location>
        <begin position="1"/>
        <end position="48"/>
    </location>
</feature>
<comment type="caution">
    <text evidence="2">The sequence shown here is derived from an EMBL/GenBank/DDBJ whole genome shotgun (WGS) entry which is preliminary data.</text>
</comment>
<evidence type="ECO:0000313" key="3">
    <source>
        <dbReference type="Proteomes" id="UP000036356"/>
    </source>
</evidence>
<dbReference type="Proteomes" id="UP000036356">
    <property type="component" value="Unassembled WGS sequence"/>
</dbReference>
<dbReference type="EMBL" id="LDZY01000004">
    <property type="protein sequence ID" value="KLU66886.1"/>
    <property type="molecule type" value="Genomic_DNA"/>
</dbReference>
<reference evidence="2 3" key="1">
    <citation type="submission" date="2015-06" db="EMBL/GenBank/DDBJ databases">
        <title>Draft genome of the moderately acidophilic sulfate reducer Candidatus Desulfosporosinus acididurans strain M1.</title>
        <authorList>
            <person name="Poehlein A."/>
            <person name="Petzsch P."/>
            <person name="Johnson B.D."/>
            <person name="Schloemann M."/>
            <person name="Daniel R."/>
            <person name="Muehling M."/>
        </authorList>
    </citation>
    <scope>NUCLEOTIDE SEQUENCE [LARGE SCALE GENOMIC DNA]</scope>
    <source>
        <strain evidence="2 3">M1</strain>
    </source>
</reference>
<protein>
    <submittedName>
        <fullName evidence="2">Uncharacterized protein</fullName>
    </submittedName>
</protein>
<gene>
    <name evidence="2" type="ORF">DEAC_c15540</name>
</gene>
<dbReference type="AlphaFoldDB" id="A0A0J1IQC6"/>
<evidence type="ECO:0000256" key="1">
    <source>
        <dbReference type="SAM" id="MobiDB-lite"/>
    </source>
</evidence>
<proteinExistence type="predicted"/>
<organism evidence="2 3">
    <name type="scientific">Desulfosporosinus acididurans</name>
    <dbReference type="NCBI Taxonomy" id="476652"/>
    <lineage>
        <taxon>Bacteria</taxon>
        <taxon>Bacillati</taxon>
        <taxon>Bacillota</taxon>
        <taxon>Clostridia</taxon>
        <taxon>Eubacteriales</taxon>
        <taxon>Desulfitobacteriaceae</taxon>
        <taxon>Desulfosporosinus</taxon>
    </lineage>
</organism>
<evidence type="ECO:0000313" key="2">
    <source>
        <dbReference type="EMBL" id="KLU66886.1"/>
    </source>
</evidence>